<dbReference type="Proteomes" id="UP000499080">
    <property type="component" value="Unassembled WGS sequence"/>
</dbReference>
<comment type="caution">
    <text evidence="2">The sequence shown here is derived from an EMBL/GenBank/DDBJ whole genome shotgun (WGS) entry which is preliminary data.</text>
</comment>
<evidence type="ECO:0000313" key="2">
    <source>
        <dbReference type="EMBL" id="GBM71898.1"/>
    </source>
</evidence>
<reference evidence="2 3" key="1">
    <citation type="journal article" date="2019" name="Sci. Rep.">
        <title>Orb-weaving spider Araneus ventricosus genome elucidates the spidroin gene catalogue.</title>
        <authorList>
            <person name="Kono N."/>
            <person name="Nakamura H."/>
            <person name="Ohtoshi R."/>
            <person name="Moran D.A.P."/>
            <person name="Shinohara A."/>
            <person name="Yoshida Y."/>
            <person name="Fujiwara M."/>
            <person name="Mori M."/>
            <person name="Tomita M."/>
            <person name="Arakawa K."/>
        </authorList>
    </citation>
    <scope>NUCLEOTIDE SEQUENCE [LARGE SCALE GENOMIC DNA]</scope>
</reference>
<gene>
    <name evidence="2" type="ORF">AVEN_238545_1</name>
</gene>
<feature type="region of interest" description="Disordered" evidence="1">
    <location>
        <begin position="39"/>
        <end position="67"/>
    </location>
</feature>
<dbReference type="EMBL" id="BGPR01002341">
    <property type="protein sequence ID" value="GBM71898.1"/>
    <property type="molecule type" value="Genomic_DNA"/>
</dbReference>
<evidence type="ECO:0000313" key="3">
    <source>
        <dbReference type="Proteomes" id="UP000499080"/>
    </source>
</evidence>
<sequence>MAAITRCSIAGSTEVQAACRRATKSICVVTTSRYTSSLKWPHRKKSNGVRSGERGGHRTGPPRPIQRLGYSISSQPRTGAQQCAGAFLVNYGSYRNASLGSFYVLPTRNLAVQSLCGRFGPPCIILMVGNLKDGWDFSEKSKMLSIKVPHLYEKNVHEKYC</sequence>
<accession>A0A4Y2I2R0</accession>
<proteinExistence type="predicted"/>
<organism evidence="2 3">
    <name type="scientific">Araneus ventricosus</name>
    <name type="common">Orbweaver spider</name>
    <name type="synonym">Epeira ventricosa</name>
    <dbReference type="NCBI Taxonomy" id="182803"/>
    <lineage>
        <taxon>Eukaryota</taxon>
        <taxon>Metazoa</taxon>
        <taxon>Ecdysozoa</taxon>
        <taxon>Arthropoda</taxon>
        <taxon>Chelicerata</taxon>
        <taxon>Arachnida</taxon>
        <taxon>Araneae</taxon>
        <taxon>Araneomorphae</taxon>
        <taxon>Entelegynae</taxon>
        <taxon>Araneoidea</taxon>
        <taxon>Araneidae</taxon>
        <taxon>Araneus</taxon>
    </lineage>
</organism>
<dbReference type="AlphaFoldDB" id="A0A4Y2I2R0"/>
<keyword evidence="3" id="KW-1185">Reference proteome</keyword>
<protein>
    <submittedName>
        <fullName evidence="2">Uncharacterized protein</fullName>
    </submittedName>
</protein>
<name>A0A4Y2I2R0_ARAVE</name>
<evidence type="ECO:0000256" key="1">
    <source>
        <dbReference type="SAM" id="MobiDB-lite"/>
    </source>
</evidence>
<dbReference type="OrthoDB" id="10166468at2759"/>